<evidence type="ECO:0000259" key="2">
    <source>
        <dbReference type="Pfam" id="PF04909"/>
    </source>
</evidence>
<dbReference type="Pfam" id="PF04909">
    <property type="entry name" value="Amidohydro_2"/>
    <property type="match status" value="1"/>
</dbReference>
<dbReference type="PANTHER" id="PTHR43569:SF2">
    <property type="entry name" value="AMIDOHYDROLASE-RELATED DOMAIN-CONTAINING PROTEIN"/>
    <property type="match status" value="1"/>
</dbReference>
<dbReference type="InterPro" id="IPR052350">
    <property type="entry name" value="Metallo-dep_Lactonases"/>
</dbReference>
<evidence type="ECO:0000256" key="1">
    <source>
        <dbReference type="ARBA" id="ARBA00038310"/>
    </source>
</evidence>
<proteinExistence type="inferred from homology"/>
<dbReference type="Proteomes" id="UP000243904">
    <property type="component" value="Chromosome I"/>
</dbReference>
<dbReference type="RefSeq" id="WP_146687410.1">
    <property type="nucleotide sequence ID" value="NZ_LT629750.1"/>
</dbReference>
<dbReference type="AlphaFoldDB" id="A0A1H1T9W7"/>
<gene>
    <name evidence="3" type="ORF">SAMN05444158_2443</name>
</gene>
<dbReference type="PANTHER" id="PTHR43569">
    <property type="entry name" value="AMIDOHYDROLASE"/>
    <property type="match status" value="1"/>
</dbReference>
<dbReference type="SUPFAM" id="SSF51556">
    <property type="entry name" value="Metallo-dependent hydrolases"/>
    <property type="match status" value="1"/>
</dbReference>
<protein>
    <submittedName>
        <fullName evidence="3">Predicted metal-dependent hydrolase, TIM-barrel fold</fullName>
    </submittedName>
</protein>
<dbReference type="GO" id="GO:0016787">
    <property type="term" value="F:hydrolase activity"/>
    <property type="evidence" value="ECO:0007669"/>
    <property type="project" value="UniProtKB-KW"/>
</dbReference>
<feature type="domain" description="Amidohydrolase-related" evidence="2">
    <location>
        <begin position="3"/>
        <end position="269"/>
    </location>
</feature>
<keyword evidence="3" id="KW-0378">Hydrolase</keyword>
<sequence length="283" mass="32721">MIIDTHVHYWQKSTPDRPHAPDGIIWGDELLAEDLFAEASAAGVDKIVQVTASLMGYDNRYSIEAARKYPDKVVGVFARFDPLAPDVAGRLKELMAQDRMMGIRLTLHQPPYDRWFRDEMVHDFLRAAQDQRVPVEIFAPFQTEEIRKVATAYPGIQFLIDHMTIRIMKEYPDRFFKWPEVLRLGELPNIWMKVSYFPEAAVGKETYPFVNSQQRFKELYEHIGASKMVWGSNFPPVKRACSYKQSVDFIKDECNFLTPAEKTAIFGANFLNYVKVATGAEWR</sequence>
<dbReference type="InterPro" id="IPR032466">
    <property type="entry name" value="Metal_Hydrolase"/>
</dbReference>
<evidence type="ECO:0000313" key="3">
    <source>
        <dbReference type="EMBL" id="SDS56399.1"/>
    </source>
</evidence>
<reference evidence="4" key="1">
    <citation type="submission" date="2016-10" db="EMBL/GenBank/DDBJ databases">
        <authorList>
            <person name="Varghese N."/>
            <person name="Submissions S."/>
        </authorList>
    </citation>
    <scope>NUCLEOTIDE SEQUENCE [LARGE SCALE GENOMIC DNA]</scope>
    <source>
        <strain evidence="4">GAS369</strain>
    </source>
</reference>
<dbReference type="EMBL" id="LT629750">
    <property type="protein sequence ID" value="SDS56399.1"/>
    <property type="molecule type" value="Genomic_DNA"/>
</dbReference>
<accession>A0A1H1T9W7</accession>
<name>A0A1H1T9W7_9BRAD</name>
<organism evidence="3 4">
    <name type="scientific">Bradyrhizobium canariense</name>
    <dbReference type="NCBI Taxonomy" id="255045"/>
    <lineage>
        <taxon>Bacteria</taxon>
        <taxon>Pseudomonadati</taxon>
        <taxon>Pseudomonadota</taxon>
        <taxon>Alphaproteobacteria</taxon>
        <taxon>Hyphomicrobiales</taxon>
        <taxon>Nitrobacteraceae</taxon>
        <taxon>Bradyrhizobium</taxon>
    </lineage>
</organism>
<evidence type="ECO:0000313" key="4">
    <source>
        <dbReference type="Proteomes" id="UP000243904"/>
    </source>
</evidence>
<dbReference type="InterPro" id="IPR006680">
    <property type="entry name" value="Amidohydro-rel"/>
</dbReference>
<comment type="similarity">
    <text evidence="1">Belongs to the metallo-dependent hydrolases superfamily.</text>
</comment>
<dbReference type="Gene3D" id="3.20.20.140">
    <property type="entry name" value="Metal-dependent hydrolases"/>
    <property type="match status" value="1"/>
</dbReference>
<keyword evidence="4" id="KW-1185">Reference proteome</keyword>